<accession>A0A1H3JFV6</accession>
<dbReference type="RefSeq" id="WP_091292610.1">
    <property type="nucleotide sequence ID" value="NZ_FNON01000005.1"/>
</dbReference>
<sequence>MESQLQWVRTSWTKASRGGAGAARRNAVPVAFPVPGGQPAHEVLMNERDGFEPRMSMGATLPADVMLQEEDGLLHVQLLASALGQPFRRYRPPPVRLAKGEWLRWRINYRFVGFCDGSWSYRLDTLNVVAAATAGDLFLGKPTHLIDERVRLA</sequence>
<dbReference type="OrthoDB" id="3295282at2"/>
<keyword evidence="2" id="KW-1185">Reference proteome</keyword>
<protein>
    <submittedName>
        <fullName evidence="1">Uncharacterized protein</fullName>
    </submittedName>
</protein>
<evidence type="ECO:0000313" key="1">
    <source>
        <dbReference type="EMBL" id="SDY38910.1"/>
    </source>
</evidence>
<proteinExistence type="predicted"/>
<evidence type="ECO:0000313" key="2">
    <source>
        <dbReference type="Proteomes" id="UP000199515"/>
    </source>
</evidence>
<reference evidence="1 2" key="1">
    <citation type="submission" date="2016-10" db="EMBL/GenBank/DDBJ databases">
        <authorList>
            <person name="de Groot N.N."/>
        </authorList>
    </citation>
    <scope>NUCLEOTIDE SEQUENCE [LARGE SCALE GENOMIC DNA]</scope>
    <source>
        <strain evidence="1 2">CPCC 202699</strain>
    </source>
</reference>
<dbReference type="Proteomes" id="UP000199515">
    <property type="component" value="Unassembled WGS sequence"/>
</dbReference>
<dbReference type="STRING" id="589385.SAMN05421504_105395"/>
<name>A0A1H3JFV6_9PSEU</name>
<dbReference type="AlphaFoldDB" id="A0A1H3JFV6"/>
<organism evidence="1 2">
    <name type="scientific">Amycolatopsis xylanica</name>
    <dbReference type="NCBI Taxonomy" id="589385"/>
    <lineage>
        <taxon>Bacteria</taxon>
        <taxon>Bacillati</taxon>
        <taxon>Actinomycetota</taxon>
        <taxon>Actinomycetes</taxon>
        <taxon>Pseudonocardiales</taxon>
        <taxon>Pseudonocardiaceae</taxon>
        <taxon>Amycolatopsis</taxon>
    </lineage>
</organism>
<dbReference type="EMBL" id="FNON01000005">
    <property type="protein sequence ID" value="SDY38910.1"/>
    <property type="molecule type" value="Genomic_DNA"/>
</dbReference>
<gene>
    <name evidence="1" type="ORF">SAMN05421504_105395</name>
</gene>